<feature type="compositionally biased region" description="Low complexity" evidence="1">
    <location>
        <begin position="457"/>
        <end position="472"/>
    </location>
</feature>
<reference evidence="2" key="1">
    <citation type="journal article" date="2022" name="Int. J. Mol. Sci.">
        <title>Draft Genome of Tanacetum Coccineum: Genomic Comparison of Closely Related Tanacetum-Family Plants.</title>
        <authorList>
            <person name="Yamashiro T."/>
            <person name="Shiraishi A."/>
            <person name="Nakayama K."/>
            <person name="Satake H."/>
        </authorList>
    </citation>
    <scope>NUCLEOTIDE SEQUENCE</scope>
</reference>
<organism evidence="2 3">
    <name type="scientific">Tanacetum coccineum</name>
    <dbReference type="NCBI Taxonomy" id="301880"/>
    <lineage>
        <taxon>Eukaryota</taxon>
        <taxon>Viridiplantae</taxon>
        <taxon>Streptophyta</taxon>
        <taxon>Embryophyta</taxon>
        <taxon>Tracheophyta</taxon>
        <taxon>Spermatophyta</taxon>
        <taxon>Magnoliopsida</taxon>
        <taxon>eudicotyledons</taxon>
        <taxon>Gunneridae</taxon>
        <taxon>Pentapetalae</taxon>
        <taxon>asterids</taxon>
        <taxon>campanulids</taxon>
        <taxon>Asterales</taxon>
        <taxon>Asteraceae</taxon>
        <taxon>Asteroideae</taxon>
        <taxon>Anthemideae</taxon>
        <taxon>Anthemidinae</taxon>
        <taxon>Tanacetum</taxon>
    </lineage>
</organism>
<feature type="compositionally biased region" description="Polar residues" evidence="1">
    <location>
        <begin position="516"/>
        <end position="526"/>
    </location>
</feature>
<keyword evidence="3" id="KW-1185">Reference proteome</keyword>
<sequence>MTTLAEYIIVAGAENCPPMLEKSMYDSWASRIHLFIKWKKHGRMMLDSIDNSSLVYPTVKENGQTRPKKYSELTKAQQLQDDCDVQETNIILHGLPPDGETLYEYYWRFSQLINDMHTIGMTMQQVQVNTKFQNALPSEWSKFVTDQPFKMVESPFNKFKEDKIRVILVYGKIGYSTKKAKECWFKEKLMLVEAREADQILDEEQLAFLIDPDDLDAYDIDCNDLSLAKAVLMANLLSCDSEDLSKIMATSAIVVSSDSFDESVGSLPSRVILFVAISTVISSILVIALEISATAPVALVVEMTVVAPPNGLRDLILYLDFDSDSPDEMASPEHISLLLVISPFLCTNSSKASDSSDGPPSQDPYVMVVARWRRKVASHPPSSSEFPIAPVTASPRIHRWSVILIRPGEAIPFDRPYRTYLNGPRKLLTARKRVGPIPTRRIAWRCVSPRALDHRSFSSSSSSDSSPVHSSSLDAHDQAHSRSSTRVISPRLVYPLRPLHSSSHSAGPSRKRCRSPYNSVPSSTLVMGSLAPTRDDLLLPRKTFRDSYSSEASMEEDIKVYTTKTEVDIELAPIVEEEIVEPDGEYSSDLSRTRDGIVKSFEDMPIDLDDVVRDFYHHMSEVFIDRIVEIETIQRQLEADQVIASRERSRMVERIESLRLENLKVRALLGIERDHVDNLRLHMSCSQEEFRQIREDRDEARRRFRRLESFIKRRLGFCP</sequence>
<comment type="caution">
    <text evidence="2">The sequence shown here is derived from an EMBL/GenBank/DDBJ whole genome shotgun (WGS) entry which is preliminary data.</text>
</comment>
<evidence type="ECO:0000313" key="3">
    <source>
        <dbReference type="Proteomes" id="UP001151760"/>
    </source>
</evidence>
<reference evidence="2" key="2">
    <citation type="submission" date="2022-01" db="EMBL/GenBank/DDBJ databases">
        <authorList>
            <person name="Yamashiro T."/>
            <person name="Shiraishi A."/>
            <person name="Satake H."/>
            <person name="Nakayama K."/>
        </authorList>
    </citation>
    <scope>NUCLEOTIDE SEQUENCE</scope>
</reference>
<accession>A0ABQ5J2L3</accession>
<protein>
    <submittedName>
        <fullName evidence="2">Uncharacterized protein</fullName>
    </submittedName>
</protein>
<dbReference type="Proteomes" id="UP001151760">
    <property type="component" value="Unassembled WGS sequence"/>
</dbReference>
<gene>
    <name evidence="2" type="ORF">Tco_1123174</name>
</gene>
<proteinExistence type="predicted"/>
<name>A0ABQ5J2L3_9ASTR</name>
<evidence type="ECO:0000313" key="2">
    <source>
        <dbReference type="EMBL" id="GJU06744.1"/>
    </source>
</evidence>
<feature type="region of interest" description="Disordered" evidence="1">
    <location>
        <begin position="455"/>
        <end position="526"/>
    </location>
</feature>
<dbReference type="EMBL" id="BQNB010021470">
    <property type="protein sequence ID" value="GJU06744.1"/>
    <property type="molecule type" value="Genomic_DNA"/>
</dbReference>
<evidence type="ECO:0000256" key="1">
    <source>
        <dbReference type="SAM" id="MobiDB-lite"/>
    </source>
</evidence>